<feature type="transmembrane region" description="Helical" evidence="8">
    <location>
        <begin position="122"/>
        <end position="149"/>
    </location>
</feature>
<dbReference type="NCBIfam" id="TIGR03110">
    <property type="entry name" value="exosort_Gpos"/>
    <property type="match status" value="1"/>
</dbReference>
<keyword evidence="3" id="KW-0645">Protease</keyword>
<feature type="transmembrane region" description="Helical" evidence="8">
    <location>
        <begin position="155"/>
        <end position="177"/>
    </location>
</feature>
<dbReference type="Proteomes" id="UP000295257">
    <property type="component" value="Unassembled WGS sequence"/>
</dbReference>
<keyword evidence="10" id="KW-1185">Reference proteome</keyword>
<dbReference type="NCBIfam" id="TIGR04178">
    <property type="entry name" value="exo_archaeo"/>
    <property type="match status" value="1"/>
</dbReference>
<keyword evidence="2" id="KW-1003">Cell membrane</keyword>
<evidence type="ECO:0000256" key="6">
    <source>
        <dbReference type="ARBA" id="ARBA00022989"/>
    </source>
</evidence>
<name>A0A4R5NGV9_9LACO</name>
<dbReference type="GO" id="GO:0008233">
    <property type="term" value="F:peptidase activity"/>
    <property type="evidence" value="ECO:0007669"/>
    <property type="project" value="UniProtKB-KW"/>
</dbReference>
<evidence type="ECO:0000256" key="1">
    <source>
        <dbReference type="ARBA" id="ARBA00004651"/>
    </source>
</evidence>
<evidence type="ECO:0000256" key="2">
    <source>
        <dbReference type="ARBA" id="ARBA00022475"/>
    </source>
</evidence>
<dbReference type="GO" id="GO:0005886">
    <property type="term" value="C:plasma membrane"/>
    <property type="evidence" value="ECO:0007669"/>
    <property type="project" value="UniProtKB-SubCell"/>
</dbReference>
<dbReference type="STRING" id="1612.ABB44_05970"/>
<feature type="transmembrane region" description="Helical" evidence="8">
    <location>
        <begin position="97"/>
        <end position="115"/>
    </location>
</feature>
<keyword evidence="6 8" id="KW-1133">Transmembrane helix</keyword>
<reference evidence="9 10" key="1">
    <citation type="journal article" date="2019" name="Appl. Microbiol. Biotechnol.">
        <title>Uncovering carbohydrate metabolism through a genotype-phenotype association study of 56 lactic acid bacteria genomes.</title>
        <authorList>
            <person name="Buron-Moles G."/>
            <person name="Chailyan A."/>
            <person name="Dolejs I."/>
            <person name="Forster J."/>
            <person name="Miks M.H."/>
        </authorList>
    </citation>
    <scope>NUCLEOTIDE SEQUENCE [LARGE SCALE GENOMIC DNA]</scope>
    <source>
        <strain evidence="9 10">ATCC 29644</strain>
    </source>
</reference>
<feature type="transmembrane region" description="Helical" evidence="8">
    <location>
        <begin position="24"/>
        <end position="43"/>
    </location>
</feature>
<keyword evidence="4 8" id="KW-0812">Transmembrane</keyword>
<dbReference type="InterPro" id="IPR026392">
    <property type="entry name" value="Exo/Archaeosortase_dom"/>
</dbReference>
<accession>A0A4R5NGV9</accession>
<evidence type="ECO:0000256" key="7">
    <source>
        <dbReference type="ARBA" id="ARBA00023136"/>
    </source>
</evidence>
<comment type="subcellular location">
    <subcellularLocation>
        <location evidence="1">Cell membrane</location>
        <topology evidence="1">Multi-pass membrane protein</topology>
    </subcellularLocation>
</comment>
<keyword evidence="7 8" id="KW-0472">Membrane</keyword>
<dbReference type="InterPro" id="IPR017541">
    <property type="entry name" value="Exosort-XrtG"/>
</dbReference>
<evidence type="ECO:0000313" key="10">
    <source>
        <dbReference type="Proteomes" id="UP000295257"/>
    </source>
</evidence>
<dbReference type="GO" id="GO:0006508">
    <property type="term" value="P:proteolysis"/>
    <property type="evidence" value="ECO:0007669"/>
    <property type="project" value="UniProtKB-KW"/>
</dbReference>
<evidence type="ECO:0000256" key="4">
    <source>
        <dbReference type="ARBA" id="ARBA00022692"/>
    </source>
</evidence>
<evidence type="ECO:0000256" key="3">
    <source>
        <dbReference type="ARBA" id="ARBA00022670"/>
    </source>
</evidence>
<dbReference type="OrthoDB" id="1915311at2"/>
<keyword evidence="5" id="KW-0378">Hydrolase</keyword>
<proteinExistence type="predicted"/>
<evidence type="ECO:0000256" key="8">
    <source>
        <dbReference type="SAM" id="Phobius"/>
    </source>
</evidence>
<evidence type="ECO:0000256" key="5">
    <source>
        <dbReference type="ARBA" id="ARBA00022801"/>
    </source>
</evidence>
<organism evidence="9 10">
    <name type="scientific">Companilactobacillus farciminis</name>
    <dbReference type="NCBI Taxonomy" id="1612"/>
    <lineage>
        <taxon>Bacteria</taxon>
        <taxon>Bacillati</taxon>
        <taxon>Bacillota</taxon>
        <taxon>Bacilli</taxon>
        <taxon>Lactobacillales</taxon>
        <taxon>Lactobacillaceae</taxon>
        <taxon>Companilactobacillus</taxon>
    </lineage>
</organism>
<dbReference type="RefSeq" id="WP_010020948.1">
    <property type="nucleotide sequence ID" value="NZ_PUFN01000007.1"/>
</dbReference>
<comment type="caution">
    <text evidence="9">The sequence shown here is derived from an EMBL/GenBank/DDBJ whole genome shotgun (WGS) entry which is preliminary data.</text>
</comment>
<dbReference type="EMBL" id="PUFN01000007">
    <property type="protein sequence ID" value="TDG73762.1"/>
    <property type="molecule type" value="Genomic_DNA"/>
</dbReference>
<evidence type="ECO:0008006" key="11">
    <source>
        <dbReference type="Google" id="ProtNLM"/>
    </source>
</evidence>
<dbReference type="AlphaFoldDB" id="A0A4R5NGV9"/>
<protein>
    <recommendedName>
        <fullName evidence="11">Exosortase</fullName>
    </recommendedName>
</protein>
<gene>
    <name evidence="9" type="ORF">C5L30_001254</name>
</gene>
<evidence type="ECO:0000313" key="9">
    <source>
        <dbReference type="EMBL" id="TDG73762.1"/>
    </source>
</evidence>
<sequence>MSIYLVIGIVVWIYLLSVLKRAHVPAFFFLIGTGGLFFILIGFSDPYWVWFFTHSVINGVKWFGNLTNMSEVMNRYGLISINNPTQPLTMTIDYECSGIIETMAYISIVVFFPIFNRYEKAFFGVFGILWIYLANVLRLALIIIIVHFAGGSAFFIGHSIIGRMVFYILVIALYYNVFTYSQISHSLYQNFRRFITRIKKRLSKEG</sequence>